<evidence type="ECO:0000256" key="1">
    <source>
        <dbReference type="ARBA" id="ARBA00023015"/>
    </source>
</evidence>
<evidence type="ECO:0000256" key="2">
    <source>
        <dbReference type="ARBA" id="ARBA00023163"/>
    </source>
</evidence>
<dbReference type="AlphaFoldDB" id="A0AAN5HXZ6"/>
<dbReference type="SUPFAM" id="SSF48508">
    <property type="entry name" value="Nuclear receptor ligand-binding domain"/>
    <property type="match status" value="1"/>
</dbReference>
<proteinExistence type="predicted"/>
<reference evidence="6" key="1">
    <citation type="submission" date="2022-10" db="EMBL/GenBank/DDBJ databases">
        <title>Genome assembly of Pristionchus species.</title>
        <authorList>
            <person name="Yoshida K."/>
            <person name="Sommer R.J."/>
        </authorList>
    </citation>
    <scope>NUCLEOTIDE SEQUENCE [LARGE SCALE GENOMIC DNA]</scope>
    <source>
        <strain evidence="6">RS5460</strain>
    </source>
</reference>
<dbReference type="Pfam" id="PF00104">
    <property type="entry name" value="Hormone_recep"/>
    <property type="match status" value="1"/>
</dbReference>
<keyword evidence="6" id="KW-1185">Reference proteome</keyword>
<name>A0AAN5HXZ6_9BILA</name>
<evidence type="ECO:0000313" key="5">
    <source>
        <dbReference type="EMBL" id="GMR45223.1"/>
    </source>
</evidence>
<sequence length="213" mass="24750">MMIERRRVKEVEVMIKHHNDLLSHPSEEIYVMNASCGVDMFIIANEESLILFNNMFPAFTSISSHEKDKIFKDASLKLNLTVTLYMTKKIFGDVHSKFMHSIVACYDLEIPFKYYHPEDKGNRDFLESSVNANTDDNIATFLPLFKRAELTEKEICALVAIVIAEHDLSISEETQDIMDEIRQEILENLQWYYRNELGLTDFSIRLGNLMSLN</sequence>
<dbReference type="GO" id="GO:0003700">
    <property type="term" value="F:DNA-binding transcription factor activity"/>
    <property type="evidence" value="ECO:0007669"/>
    <property type="project" value="TreeGrafter"/>
</dbReference>
<evidence type="ECO:0000259" key="4">
    <source>
        <dbReference type="PROSITE" id="PS51843"/>
    </source>
</evidence>
<gene>
    <name evidence="5" type="ORF">PMAYCL1PPCAC_15418</name>
</gene>
<dbReference type="EMBL" id="BTRK01000004">
    <property type="protein sequence ID" value="GMR45223.1"/>
    <property type="molecule type" value="Genomic_DNA"/>
</dbReference>
<dbReference type="Gene3D" id="1.10.565.10">
    <property type="entry name" value="Retinoid X Receptor"/>
    <property type="match status" value="1"/>
</dbReference>
<dbReference type="InterPro" id="IPR000536">
    <property type="entry name" value="Nucl_hrmn_rcpt_lig-bd"/>
</dbReference>
<keyword evidence="2" id="KW-0804">Transcription</keyword>
<keyword evidence="1" id="KW-0805">Transcription regulation</keyword>
<dbReference type="PANTHER" id="PTHR46011:SF6">
    <property type="entry name" value="HIGH ZINC ACTIVATED NUCLEAR RECEPTOR PROTEIN"/>
    <property type="match status" value="1"/>
</dbReference>
<organism evidence="5 6">
    <name type="scientific">Pristionchus mayeri</name>
    <dbReference type="NCBI Taxonomy" id="1317129"/>
    <lineage>
        <taxon>Eukaryota</taxon>
        <taxon>Metazoa</taxon>
        <taxon>Ecdysozoa</taxon>
        <taxon>Nematoda</taxon>
        <taxon>Chromadorea</taxon>
        <taxon>Rhabditida</taxon>
        <taxon>Rhabditina</taxon>
        <taxon>Diplogasteromorpha</taxon>
        <taxon>Diplogasteroidea</taxon>
        <taxon>Neodiplogasteridae</taxon>
        <taxon>Pristionchus</taxon>
    </lineage>
</organism>
<evidence type="ECO:0000313" key="6">
    <source>
        <dbReference type="Proteomes" id="UP001328107"/>
    </source>
</evidence>
<keyword evidence="3" id="KW-0675">Receptor</keyword>
<comment type="caution">
    <text evidence="5">The sequence shown here is derived from an EMBL/GenBank/DDBJ whole genome shotgun (WGS) entry which is preliminary data.</text>
</comment>
<dbReference type="GO" id="GO:0005634">
    <property type="term" value="C:nucleus"/>
    <property type="evidence" value="ECO:0007669"/>
    <property type="project" value="TreeGrafter"/>
</dbReference>
<dbReference type="Proteomes" id="UP001328107">
    <property type="component" value="Unassembled WGS sequence"/>
</dbReference>
<feature type="non-terminal residue" evidence="5">
    <location>
        <position position="213"/>
    </location>
</feature>
<dbReference type="InterPro" id="IPR035500">
    <property type="entry name" value="NHR-like_dom_sf"/>
</dbReference>
<protein>
    <recommendedName>
        <fullName evidence="4">NR LBD domain-containing protein</fullName>
    </recommendedName>
</protein>
<dbReference type="SMART" id="SM00430">
    <property type="entry name" value="HOLI"/>
    <property type="match status" value="1"/>
</dbReference>
<feature type="domain" description="NR LBD" evidence="4">
    <location>
        <begin position="6"/>
        <end position="213"/>
    </location>
</feature>
<accession>A0AAN5HXZ6</accession>
<dbReference type="PROSITE" id="PS51843">
    <property type="entry name" value="NR_LBD"/>
    <property type="match status" value="1"/>
</dbReference>
<dbReference type="PANTHER" id="PTHR46011">
    <property type="entry name" value="NUCLEAR HORMONE RECEPTOR FAMILY MEMBER NHR-86-RELATED"/>
    <property type="match status" value="1"/>
</dbReference>
<evidence type="ECO:0000256" key="3">
    <source>
        <dbReference type="ARBA" id="ARBA00023170"/>
    </source>
</evidence>